<dbReference type="PANTHER" id="PTHR32319">
    <property type="entry name" value="BACTERIAL HEMOLYSIN-LIKE PROTEIN"/>
    <property type="match status" value="1"/>
</dbReference>
<dbReference type="SMART" id="SM00363">
    <property type="entry name" value="S4"/>
    <property type="match status" value="1"/>
</dbReference>
<dbReference type="InterPro" id="IPR047048">
    <property type="entry name" value="TlyA"/>
</dbReference>
<dbReference type="EMBL" id="CP146203">
    <property type="protein sequence ID" value="XBH22627.1"/>
    <property type="molecule type" value="Genomic_DNA"/>
</dbReference>
<evidence type="ECO:0000259" key="4">
    <source>
        <dbReference type="SMART" id="SM00363"/>
    </source>
</evidence>
<dbReference type="SUPFAM" id="SSF53335">
    <property type="entry name" value="S-adenosyl-L-methionine-dependent methyltransferases"/>
    <property type="match status" value="1"/>
</dbReference>
<feature type="domain" description="RNA-binding S4" evidence="4">
    <location>
        <begin position="1"/>
        <end position="68"/>
    </location>
</feature>
<keyword evidence="5" id="KW-0808">Transferase</keyword>
<dbReference type="InterPro" id="IPR002877">
    <property type="entry name" value="RNA_MeTrfase_FtsJ_dom"/>
</dbReference>
<dbReference type="PANTHER" id="PTHR32319:SF0">
    <property type="entry name" value="BACTERIAL HEMOLYSIN-LIKE PROTEIN"/>
    <property type="match status" value="1"/>
</dbReference>
<comment type="similarity">
    <text evidence="2">Belongs to the TlyA family.</text>
</comment>
<name>A0AAU7DWU3_9MICO</name>
<proteinExistence type="inferred from homology"/>
<gene>
    <name evidence="5" type="ORF">V5R04_05250</name>
</gene>
<evidence type="ECO:0000313" key="5">
    <source>
        <dbReference type="EMBL" id="XBH22627.1"/>
    </source>
</evidence>
<dbReference type="PROSITE" id="PS50889">
    <property type="entry name" value="S4"/>
    <property type="match status" value="1"/>
</dbReference>
<keyword evidence="1 3" id="KW-0694">RNA-binding</keyword>
<dbReference type="Gene3D" id="3.40.50.150">
    <property type="entry name" value="Vaccinia Virus protein VP39"/>
    <property type="match status" value="1"/>
</dbReference>
<dbReference type="Pfam" id="PF01728">
    <property type="entry name" value="FtsJ"/>
    <property type="match status" value="1"/>
</dbReference>
<keyword evidence="5" id="KW-0489">Methyltransferase</keyword>
<protein>
    <submittedName>
        <fullName evidence="5">TlyA family RNA methyltransferase</fullName>
    </submittedName>
</protein>
<sequence length="349" mass="37094">MRLDQALVERGLARSRTRATKLLSDGFVLLNGAVAKKAALPVSDSDTLEITGQDQDLDYASRAAHKLKSVLDALGDSGPAIAGRNALDIGASTGGFTDILLRQGAQHVIALDVGHDQLVDEISQDPRVTVIEGYNARNLAADDLPFRPEVVVADVSFISLTKILPALSTVLGDGADLVLMVKPQFEVGKDKIGTGGVVRNVEYQAGAVMSVIDCARAYGLAAKAIIPSAVPGPYGNREFFVWFTPQTVELDPTGLRDVTRAAEHATAEFSESTQPGSVPEQKVATKHVRDGGRVPNLELDMPVGVFAQKGDKPVRVRVAETKVRTAQGKLVEAGLPGEHKAPSTTVYWT</sequence>
<dbReference type="CDD" id="cd02440">
    <property type="entry name" value="AdoMet_MTases"/>
    <property type="match status" value="1"/>
</dbReference>
<dbReference type="GO" id="GO:0003723">
    <property type="term" value="F:RNA binding"/>
    <property type="evidence" value="ECO:0007669"/>
    <property type="project" value="UniProtKB-KW"/>
</dbReference>
<dbReference type="GO" id="GO:0008168">
    <property type="term" value="F:methyltransferase activity"/>
    <property type="evidence" value="ECO:0007669"/>
    <property type="project" value="UniProtKB-KW"/>
</dbReference>
<evidence type="ECO:0000256" key="2">
    <source>
        <dbReference type="ARBA" id="ARBA00029460"/>
    </source>
</evidence>
<evidence type="ECO:0000256" key="3">
    <source>
        <dbReference type="PROSITE-ProRule" id="PRU00182"/>
    </source>
</evidence>
<dbReference type="CDD" id="cd00165">
    <property type="entry name" value="S4"/>
    <property type="match status" value="1"/>
</dbReference>
<dbReference type="InterPro" id="IPR036986">
    <property type="entry name" value="S4_RNA-bd_sf"/>
</dbReference>
<dbReference type="GO" id="GO:0032259">
    <property type="term" value="P:methylation"/>
    <property type="evidence" value="ECO:0007669"/>
    <property type="project" value="UniProtKB-KW"/>
</dbReference>
<reference evidence="5" key="1">
    <citation type="submission" date="2024-02" db="EMBL/GenBank/DDBJ databases">
        <title>Tomenella chthoni gen. nov. sp. nov., a member of the family Jonesiaceae isolated from bat guano.</title>
        <authorList>
            <person name="Miller S.L."/>
            <person name="King J."/>
            <person name="Sankaranarayanan K."/>
            <person name="Lawson P.A."/>
        </authorList>
    </citation>
    <scope>NUCLEOTIDE SEQUENCE</scope>
    <source>
        <strain evidence="5">BS-20</strain>
    </source>
</reference>
<dbReference type="InterPro" id="IPR002942">
    <property type="entry name" value="S4_RNA-bd"/>
</dbReference>
<organism evidence="5">
    <name type="scientific">Jonesiaceae bacterium BS-20</name>
    <dbReference type="NCBI Taxonomy" id="3120821"/>
    <lineage>
        <taxon>Bacteria</taxon>
        <taxon>Bacillati</taxon>
        <taxon>Actinomycetota</taxon>
        <taxon>Actinomycetes</taxon>
        <taxon>Micrococcales</taxon>
        <taxon>Jonesiaceae</taxon>
    </lineage>
</organism>
<accession>A0AAU7DWU3</accession>
<evidence type="ECO:0000256" key="1">
    <source>
        <dbReference type="ARBA" id="ARBA00022884"/>
    </source>
</evidence>
<dbReference type="InterPro" id="IPR029063">
    <property type="entry name" value="SAM-dependent_MTases_sf"/>
</dbReference>
<dbReference type="Gene3D" id="3.10.290.10">
    <property type="entry name" value="RNA-binding S4 domain"/>
    <property type="match status" value="1"/>
</dbReference>
<dbReference type="Pfam" id="PF01479">
    <property type="entry name" value="S4"/>
    <property type="match status" value="1"/>
</dbReference>
<dbReference type="SUPFAM" id="SSF55174">
    <property type="entry name" value="Alpha-L RNA-binding motif"/>
    <property type="match status" value="1"/>
</dbReference>
<dbReference type="AlphaFoldDB" id="A0AAU7DWU3"/>